<proteinExistence type="predicted"/>
<organism evidence="2 3">
    <name type="scientific">Athelia psychrophila</name>
    <dbReference type="NCBI Taxonomy" id="1759441"/>
    <lineage>
        <taxon>Eukaryota</taxon>
        <taxon>Fungi</taxon>
        <taxon>Dikarya</taxon>
        <taxon>Basidiomycota</taxon>
        <taxon>Agaricomycotina</taxon>
        <taxon>Agaricomycetes</taxon>
        <taxon>Agaricomycetidae</taxon>
        <taxon>Atheliales</taxon>
        <taxon>Atheliaceae</taxon>
        <taxon>Athelia</taxon>
    </lineage>
</organism>
<dbReference type="EMBL" id="KV417499">
    <property type="protein sequence ID" value="KZP29251.1"/>
    <property type="molecule type" value="Genomic_DNA"/>
</dbReference>
<evidence type="ECO:0000313" key="3">
    <source>
        <dbReference type="Proteomes" id="UP000076532"/>
    </source>
</evidence>
<name>A0A166SBC9_9AGAM</name>
<dbReference type="AlphaFoldDB" id="A0A166SBC9"/>
<reference evidence="2 3" key="1">
    <citation type="journal article" date="2016" name="Mol. Biol. Evol.">
        <title>Comparative Genomics of Early-Diverging Mushroom-Forming Fungi Provides Insights into the Origins of Lignocellulose Decay Capabilities.</title>
        <authorList>
            <person name="Nagy L.G."/>
            <person name="Riley R."/>
            <person name="Tritt A."/>
            <person name="Adam C."/>
            <person name="Daum C."/>
            <person name="Floudas D."/>
            <person name="Sun H."/>
            <person name="Yadav J.S."/>
            <person name="Pangilinan J."/>
            <person name="Larsson K.H."/>
            <person name="Matsuura K."/>
            <person name="Barry K."/>
            <person name="Labutti K."/>
            <person name="Kuo R."/>
            <person name="Ohm R.A."/>
            <person name="Bhattacharya S.S."/>
            <person name="Shirouzu T."/>
            <person name="Yoshinaga Y."/>
            <person name="Martin F.M."/>
            <person name="Grigoriev I.V."/>
            <person name="Hibbett D.S."/>
        </authorList>
    </citation>
    <scope>NUCLEOTIDE SEQUENCE [LARGE SCALE GENOMIC DNA]</scope>
    <source>
        <strain evidence="2 3">CBS 109695</strain>
    </source>
</reference>
<accession>A0A166SBC9</accession>
<evidence type="ECO:0000313" key="2">
    <source>
        <dbReference type="EMBL" id="KZP29251.1"/>
    </source>
</evidence>
<evidence type="ECO:0000256" key="1">
    <source>
        <dbReference type="SAM" id="MobiDB-lite"/>
    </source>
</evidence>
<dbReference type="Proteomes" id="UP000076532">
    <property type="component" value="Unassembled WGS sequence"/>
</dbReference>
<sequence>MAQVLLNATCPGSPVSSTRRQGGRALRRASRPRLGVLACSGLVHHVLPLMEPRPARQVSFYAHLPRQRRAQIEGHPHI</sequence>
<gene>
    <name evidence="2" type="ORF">FIBSPDRAFT_851611</name>
</gene>
<keyword evidence="3" id="KW-1185">Reference proteome</keyword>
<protein>
    <submittedName>
        <fullName evidence="2">Uncharacterized protein</fullName>
    </submittedName>
</protein>
<feature type="region of interest" description="Disordered" evidence="1">
    <location>
        <begin position="1"/>
        <end position="28"/>
    </location>
</feature>